<proteinExistence type="predicted"/>
<evidence type="ECO:0000313" key="1">
    <source>
        <dbReference type="EMBL" id="KAK3059690.1"/>
    </source>
</evidence>
<evidence type="ECO:0000313" key="2">
    <source>
        <dbReference type="Proteomes" id="UP001186974"/>
    </source>
</evidence>
<sequence length="480" mass="52206">NLTPSGSTGNSPQPQPPPDSAQQSHNSSPEQKSALNAQPTFFQQSPPNVSSALLPTVLSPLPTPGTGFVQHTPMSGYEDFARMTKDGSDPSESPRFMMDWSHLQLPQGFDPMGRPDLMMSTGMGLDMHGLPTDPHGDGMLTMIPEFSHALPTVQTPVATPRLEGNLAEMELSSNGMFYPNTRHTSVSDASGASNSSGQDIGAIVAAQDSWTCFRCTPSVPSSACPKTARLNLEKLEQSLRNHEGWSKWRPTWDEADFASGGHLAVNQLQESTRDKLLAITQTFLHKALDIHKGDGGFSPAGAASPGSTSSNFVLLPPARVLECFLRSYANSFERYFPLTARGVLDANELMQHYNDKASSLLVLMMIAQGAMVTPSIDARWLTGGLTEACRISLFDLIEKNITLASDSIVLHSALLFTVQAAWSGDKWQMDIAMGQRGMYFAMLRHSGVLEPRHAPTPPLHGRNTPDGLWSDWMEQESKSR</sequence>
<keyword evidence="2" id="KW-1185">Reference proteome</keyword>
<dbReference type="Proteomes" id="UP001186974">
    <property type="component" value="Unassembled WGS sequence"/>
</dbReference>
<comment type="caution">
    <text evidence="1">The sequence shown here is derived from an EMBL/GenBank/DDBJ whole genome shotgun (WGS) entry which is preliminary data.</text>
</comment>
<gene>
    <name evidence="1" type="ORF">LTS18_010254</name>
</gene>
<reference evidence="1" key="1">
    <citation type="submission" date="2024-09" db="EMBL/GenBank/DDBJ databases">
        <title>Black Yeasts Isolated from many extreme environments.</title>
        <authorList>
            <person name="Coleine C."/>
            <person name="Stajich J.E."/>
            <person name="Selbmann L."/>
        </authorList>
    </citation>
    <scope>NUCLEOTIDE SEQUENCE</scope>
    <source>
        <strain evidence="1">CCFEE 5737</strain>
    </source>
</reference>
<name>A0ACC3D024_9PEZI</name>
<feature type="non-terminal residue" evidence="1">
    <location>
        <position position="1"/>
    </location>
</feature>
<accession>A0ACC3D024</accession>
<organism evidence="1 2">
    <name type="scientific">Coniosporium uncinatum</name>
    <dbReference type="NCBI Taxonomy" id="93489"/>
    <lineage>
        <taxon>Eukaryota</taxon>
        <taxon>Fungi</taxon>
        <taxon>Dikarya</taxon>
        <taxon>Ascomycota</taxon>
        <taxon>Pezizomycotina</taxon>
        <taxon>Dothideomycetes</taxon>
        <taxon>Dothideomycetes incertae sedis</taxon>
        <taxon>Coniosporium</taxon>
    </lineage>
</organism>
<dbReference type="EMBL" id="JAWDJW010009183">
    <property type="protein sequence ID" value="KAK3059690.1"/>
    <property type="molecule type" value="Genomic_DNA"/>
</dbReference>
<protein>
    <submittedName>
        <fullName evidence="1">Uncharacterized protein</fullName>
    </submittedName>
</protein>